<dbReference type="AlphaFoldDB" id="A0A8H6HC87"/>
<name>A0A8H6HC87_9AGAR</name>
<dbReference type="OrthoDB" id="3056337at2759"/>
<reference evidence="1 2" key="1">
    <citation type="submission" date="2020-07" db="EMBL/GenBank/DDBJ databases">
        <title>Comparative genomics of pyrophilous fungi reveals a link between fire events and developmental genes.</title>
        <authorList>
            <consortium name="DOE Joint Genome Institute"/>
            <person name="Steindorff A.S."/>
            <person name="Carver A."/>
            <person name="Calhoun S."/>
            <person name="Stillman K."/>
            <person name="Liu H."/>
            <person name="Lipzen A."/>
            <person name="Pangilinan J."/>
            <person name="Labutti K."/>
            <person name="Bruns T.D."/>
            <person name="Grigoriev I.V."/>
        </authorList>
    </citation>
    <scope>NUCLEOTIDE SEQUENCE [LARGE SCALE GENOMIC DNA]</scope>
    <source>
        <strain evidence="1 2">CBS 144469</strain>
    </source>
</reference>
<evidence type="ECO:0008006" key="3">
    <source>
        <dbReference type="Google" id="ProtNLM"/>
    </source>
</evidence>
<evidence type="ECO:0000313" key="2">
    <source>
        <dbReference type="Proteomes" id="UP000521943"/>
    </source>
</evidence>
<evidence type="ECO:0000313" key="1">
    <source>
        <dbReference type="EMBL" id="KAF6744405.1"/>
    </source>
</evidence>
<proteinExistence type="predicted"/>
<dbReference type="EMBL" id="JACGCI010000123">
    <property type="protein sequence ID" value="KAF6744405.1"/>
    <property type="molecule type" value="Genomic_DNA"/>
</dbReference>
<protein>
    <recommendedName>
        <fullName evidence="3">F-box domain-containing protein</fullName>
    </recommendedName>
</protein>
<organism evidence="1 2">
    <name type="scientific">Ephemerocybe angulata</name>
    <dbReference type="NCBI Taxonomy" id="980116"/>
    <lineage>
        <taxon>Eukaryota</taxon>
        <taxon>Fungi</taxon>
        <taxon>Dikarya</taxon>
        <taxon>Basidiomycota</taxon>
        <taxon>Agaricomycotina</taxon>
        <taxon>Agaricomycetes</taxon>
        <taxon>Agaricomycetidae</taxon>
        <taxon>Agaricales</taxon>
        <taxon>Agaricineae</taxon>
        <taxon>Psathyrellaceae</taxon>
        <taxon>Ephemerocybe</taxon>
    </lineage>
</organism>
<keyword evidence="2" id="KW-1185">Reference proteome</keyword>
<gene>
    <name evidence="1" type="ORF">DFP72DRAFT_929494</name>
</gene>
<dbReference type="Proteomes" id="UP000521943">
    <property type="component" value="Unassembled WGS sequence"/>
</dbReference>
<sequence>MTRICADDMPDEIWLRIFQTCVQLYRAPDDNPFAKPCPNAKLPCTPFLLSAVCSDWRKISLSNSTLWSTVFIVLVGTSAGRQDSKLRIEAMELWIQRARSLPLSITFRVHARPDDFYQSADGMRLLALLVKHAQKIKELYMELPQHWYQTVTGVHFPILERLKVIVPEVEADFGSMTIMNEGPRTVYEGRRWAMDTEVVDFSQCPILSTASVTGPFAHNLIILPWENIVNLRVSHVVAGDIPGILRRFPAVKQFWVEFSEVDTMDDDSDFGDHSSDDEDLGGSSTLEKLVLEGVRSWALADILGDVPQSSLKHLEITLAEHEYEIEDEEFQESELFQPILKLADTLQHLSIGLDKVESLNSTIRFLSSFQSLVSLELLPASAELGLDDAFFKSLLMKPDTLSHLEDITISDLAISIEDGTLLDILRHRGYGGQLGTHTTAVGSSRLKSLRLVAQSGIESQSALLLEDSTRADLMRMVKEGLSIHIEFGEDVLFC</sequence>
<comment type="caution">
    <text evidence="1">The sequence shown here is derived from an EMBL/GenBank/DDBJ whole genome shotgun (WGS) entry which is preliminary data.</text>
</comment>
<accession>A0A8H6HC87</accession>